<evidence type="ECO:0000313" key="2">
    <source>
        <dbReference type="EMBL" id="MFC6017757.1"/>
    </source>
</evidence>
<dbReference type="Pfam" id="PF12728">
    <property type="entry name" value="HTH_17"/>
    <property type="match status" value="1"/>
</dbReference>
<reference evidence="3" key="1">
    <citation type="journal article" date="2019" name="Int. J. Syst. Evol. Microbiol.">
        <title>The Global Catalogue of Microorganisms (GCM) 10K type strain sequencing project: providing services to taxonomists for standard genome sequencing and annotation.</title>
        <authorList>
            <consortium name="The Broad Institute Genomics Platform"/>
            <consortium name="The Broad Institute Genome Sequencing Center for Infectious Disease"/>
            <person name="Wu L."/>
            <person name="Ma J."/>
        </authorList>
    </citation>
    <scope>NUCLEOTIDE SEQUENCE [LARGE SCALE GENOMIC DNA]</scope>
    <source>
        <strain evidence="3">ZS-35-S2</strain>
    </source>
</reference>
<accession>A0ABW1K9E0</accession>
<dbReference type="NCBIfam" id="TIGR01764">
    <property type="entry name" value="excise"/>
    <property type="match status" value="1"/>
</dbReference>
<dbReference type="SUPFAM" id="SSF46955">
    <property type="entry name" value="Putative DNA-binding domain"/>
    <property type="match status" value="1"/>
</dbReference>
<dbReference type="InterPro" id="IPR009061">
    <property type="entry name" value="DNA-bd_dom_put_sf"/>
</dbReference>
<organism evidence="2 3">
    <name type="scientific">Plantactinospora solaniradicis</name>
    <dbReference type="NCBI Taxonomy" id="1723736"/>
    <lineage>
        <taxon>Bacteria</taxon>
        <taxon>Bacillati</taxon>
        <taxon>Actinomycetota</taxon>
        <taxon>Actinomycetes</taxon>
        <taxon>Micromonosporales</taxon>
        <taxon>Micromonosporaceae</taxon>
        <taxon>Plantactinospora</taxon>
    </lineage>
</organism>
<dbReference type="RefSeq" id="WP_377422263.1">
    <property type="nucleotide sequence ID" value="NZ_JBHSPR010000010.1"/>
</dbReference>
<proteinExistence type="predicted"/>
<dbReference type="Proteomes" id="UP001596203">
    <property type="component" value="Unassembled WGS sequence"/>
</dbReference>
<evidence type="ECO:0000313" key="3">
    <source>
        <dbReference type="Proteomes" id="UP001596203"/>
    </source>
</evidence>
<evidence type="ECO:0000259" key="1">
    <source>
        <dbReference type="Pfam" id="PF12728"/>
    </source>
</evidence>
<dbReference type="EMBL" id="JBHSPR010000010">
    <property type="protein sequence ID" value="MFC6017757.1"/>
    <property type="molecule type" value="Genomic_DNA"/>
</dbReference>
<keyword evidence="3" id="KW-1185">Reference proteome</keyword>
<protein>
    <submittedName>
        <fullName evidence="2">Helix-turn-helix domain-containing protein</fullName>
    </submittedName>
</protein>
<dbReference type="InterPro" id="IPR010093">
    <property type="entry name" value="SinI_DNA-bd"/>
</dbReference>
<name>A0ABW1K9E0_9ACTN</name>
<comment type="caution">
    <text evidence="2">The sequence shown here is derived from an EMBL/GenBank/DDBJ whole genome shotgun (WGS) entry which is preliminary data.</text>
</comment>
<gene>
    <name evidence="2" type="ORF">ACFP2T_16270</name>
</gene>
<sequence length="71" mass="8026">MTAVTLMTDEQLAKRLQVPVSWVKDKAKAGEIPHTFIGRHRRYTEKHFEQIVAAGNQPVRGARRRTSGRAA</sequence>
<dbReference type="InterPro" id="IPR041657">
    <property type="entry name" value="HTH_17"/>
</dbReference>
<feature type="domain" description="Helix-turn-helix" evidence="1">
    <location>
        <begin position="6"/>
        <end position="52"/>
    </location>
</feature>